<dbReference type="GO" id="GO:0046872">
    <property type="term" value="F:metal ion binding"/>
    <property type="evidence" value="ECO:0007669"/>
    <property type="project" value="UniProtKB-UniRule"/>
</dbReference>
<feature type="binding site" evidence="6">
    <location>
        <position position="243"/>
    </location>
    <ligand>
        <name>a divalent metal cation</name>
        <dbReference type="ChEBI" id="CHEBI:60240"/>
        <label>2</label>
        <note>catalytic</note>
    </ligand>
</feature>
<evidence type="ECO:0000256" key="6">
    <source>
        <dbReference type="HAMAP-Rule" id="MF_01974"/>
    </source>
</evidence>
<dbReference type="Proteomes" id="UP000187651">
    <property type="component" value="Unassembled WGS sequence"/>
</dbReference>
<evidence type="ECO:0000259" key="8">
    <source>
        <dbReference type="Pfam" id="PF00557"/>
    </source>
</evidence>
<dbReference type="PANTHER" id="PTHR43330">
    <property type="entry name" value="METHIONINE AMINOPEPTIDASE"/>
    <property type="match status" value="1"/>
</dbReference>
<dbReference type="InterPro" id="IPR000994">
    <property type="entry name" value="Pept_M24"/>
</dbReference>
<keyword evidence="4 6" id="KW-0479">Metal-binding</keyword>
<dbReference type="InterPro" id="IPR001714">
    <property type="entry name" value="Pept_M24_MAP"/>
</dbReference>
<proteinExistence type="inferred from homology"/>
<comment type="function">
    <text evidence="1 6">Removes the N-terminal methionine from nascent proteins. The N-terminal methionine is often cleaved when the second residue in the primary sequence is small and uncharged (Met-Ala-, Cys, Gly, Pro, Ser, Thr, or Val). Requires deformylation of the N(alpha)-formylated initiator methionine before it can be hydrolyzed.</text>
</comment>
<keyword evidence="2 6" id="KW-0031">Aminopeptidase</keyword>
<accession>A0A1G9ZKS4</accession>
<comment type="catalytic activity">
    <reaction evidence="6 7">
        <text>Release of N-terminal amino acids, preferentially methionine, from peptides and arylamides.</text>
        <dbReference type="EC" id="3.4.11.18"/>
    </reaction>
</comment>
<comment type="subunit">
    <text evidence="6">Monomer.</text>
</comment>
<evidence type="ECO:0000256" key="1">
    <source>
        <dbReference type="ARBA" id="ARBA00002521"/>
    </source>
</evidence>
<dbReference type="NCBIfam" id="NF008970">
    <property type="entry name" value="PRK12318.1"/>
    <property type="match status" value="1"/>
</dbReference>
<dbReference type="Pfam" id="PF00557">
    <property type="entry name" value="Peptidase_M24"/>
    <property type="match status" value="1"/>
</dbReference>
<comment type="cofactor">
    <cofactor evidence="6">
        <name>Co(2+)</name>
        <dbReference type="ChEBI" id="CHEBI:48828"/>
    </cofactor>
    <cofactor evidence="6">
        <name>Zn(2+)</name>
        <dbReference type="ChEBI" id="CHEBI:29105"/>
    </cofactor>
    <cofactor evidence="6">
        <name>Mn(2+)</name>
        <dbReference type="ChEBI" id="CHEBI:29035"/>
    </cofactor>
    <cofactor evidence="6">
        <name>Fe(2+)</name>
        <dbReference type="ChEBI" id="CHEBI:29033"/>
    </cofactor>
    <text evidence="6">Binds 2 divalent metal cations per subunit. Has a high-affinity and a low affinity metal-binding site. The true nature of the physiological cofactor is under debate. The enzyme is active with cobalt, zinc, manganese or divalent iron ions. Most likely, methionine aminopeptidases function as mononuclear Fe(2+)-metalloproteases under physiological conditions, and the catalytically relevant metal-binding site has been assigned to the histidine-containing high-affinity site.</text>
</comment>
<dbReference type="CDD" id="cd01086">
    <property type="entry name" value="MetAP1"/>
    <property type="match status" value="1"/>
</dbReference>
<dbReference type="GO" id="GO:0006508">
    <property type="term" value="P:proteolysis"/>
    <property type="evidence" value="ECO:0007669"/>
    <property type="project" value="UniProtKB-KW"/>
</dbReference>
<keyword evidence="10" id="KW-1185">Reference proteome</keyword>
<dbReference type="EMBL" id="FNHZ01000008">
    <property type="protein sequence ID" value="SDN22102.1"/>
    <property type="molecule type" value="Genomic_DNA"/>
</dbReference>
<comment type="similarity">
    <text evidence="6">Belongs to the peptidase M24A family. Methionine aminopeptidase type 1 subfamily.</text>
</comment>
<feature type="binding site" evidence="6">
    <location>
        <position position="147"/>
    </location>
    <ligand>
        <name>a divalent metal cation</name>
        <dbReference type="ChEBI" id="CHEBI:60240"/>
        <label>2</label>
        <note>catalytic</note>
    </ligand>
</feature>
<name>A0A1G9ZKS4_9FIRM</name>
<feature type="binding site" evidence="6">
    <location>
        <position position="217"/>
    </location>
    <ligand>
        <name>substrate</name>
    </ligand>
</feature>
<feature type="binding site" evidence="6">
    <location>
        <position position="210"/>
    </location>
    <ligand>
        <name>a divalent metal cation</name>
        <dbReference type="ChEBI" id="CHEBI:60240"/>
        <label>2</label>
        <note>catalytic</note>
    </ligand>
</feature>
<dbReference type="PANTHER" id="PTHR43330:SF8">
    <property type="entry name" value="METHIONINE AMINOPEPTIDASE 1D, MITOCHONDRIAL"/>
    <property type="match status" value="1"/>
</dbReference>
<feature type="binding site" evidence="6">
    <location>
        <position position="275"/>
    </location>
    <ligand>
        <name>a divalent metal cation</name>
        <dbReference type="ChEBI" id="CHEBI:60240"/>
        <label>1</label>
    </ligand>
</feature>
<keyword evidence="3 6" id="KW-0645">Protease</keyword>
<dbReference type="InterPro" id="IPR002467">
    <property type="entry name" value="Pept_M24A_MAP1"/>
</dbReference>
<dbReference type="PRINTS" id="PR00599">
    <property type="entry name" value="MAPEPTIDASE"/>
</dbReference>
<evidence type="ECO:0000256" key="2">
    <source>
        <dbReference type="ARBA" id="ARBA00022438"/>
    </source>
</evidence>
<evidence type="ECO:0000256" key="4">
    <source>
        <dbReference type="ARBA" id="ARBA00022723"/>
    </source>
</evidence>
<evidence type="ECO:0000256" key="5">
    <source>
        <dbReference type="ARBA" id="ARBA00022801"/>
    </source>
</evidence>
<sequence>MKKIQANDPCWCKSGKPYCECHRDWDRKIDTFKRKFHKVPPRSIIKNEETLQGMRESSKINIACLDYVAENIKAGMTTEDIDKMVYETTTKMGGIPAPLNYEGFPKSVCTSLNNQVCHGIPSDNIILEDGDIINVDCSTILNGYFSDSSRMFCIGDVAPEHKKLVDVAKECVELGLKQVKPWGHLGDVAQAIQDHAKANGYSVVREVGGHGIGLEFHEDPFVSYVIKKGTGMVMAPGMVFTIEPMINEGYPDIYIDDSNGWTIYTDDDSYSAQWEIMVHVTEDGYEVMTY</sequence>
<dbReference type="SUPFAM" id="SSF55920">
    <property type="entry name" value="Creatinase/aminopeptidase"/>
    <property type="match status" value="1"/>
</dbReference>
<dbReference type="AlphaFoldDB" id="A0A1G9ZKS4"/>
<feature type="binding site" evidence="6">
    <location>
        <position position="118"/>
    </location>
    <ligand>
        <name>substrate</name>
    </ligand>
</feature>
<dbReference type="RefSeq" id="WP_074522164.1">
    <property type="nucleotide sequence ID" value="NZ_FNHZ01000008.1"/>
</dbReference>
<protein>
    <recommendedName>
        <fullName evidence="6 7">Methionine aminopeptidase</fullName>
        <shortName evidence="6">MAP</shortName>
        <shortName evidence="6">MetAP</shortName>
        <ecNumber evidence="6 7">3.4.11.18</ecNumber>
    </recommendedName>
    <alternativeName>
        <fullName evidence="6">Peptidase M</fullName>
    </alternativeName>
</protein>
<evidence type="ECO:0000256" key="7">
    <source>
        <dbReference type="RuleBase" id="RU003653"/>
    </source>
</evidence>
<dbReference type="GO" id="GO:0070006">
    <property type="term" value="F:metalloaminopeptidase activity"/>
    <property type="evidence" value="ECO:0007669"/>
    <property type="project" value="UniProtKB-UniRule"/>
</dbReference>
<feature type="binding site" evidence="6">
    <location>
        <position position="136"/>
    </location>
    <ligand>
        <name>a divalent metal cation</name>
        <dbReference type="ChEBI" id="CHEBI:60240"/>
        <label>1</label>
    </ligand>
</feature>
<keyword evidence="5 6" id="KW-0378">Hydrolase</keyword>
<feature type="domain" description="Peptidase M24" evidence="8">
    <location>
        <begin position="53"/>
        <end position="282"/>
    </location>
</feature>
<gene>
    <name evidence="6" type="primary">map</name>
    <name evidence="9" type="ORF">SAMN05216544_2195</name>
</gene>
<feature type="binding site" evidence="6">
    <location>
        <position position="147"/>
    </location>
    <ligand>
        <name>a divalent metal cation</name>
        <dbReference type="ChEBI" id="CHEBI:60240"/>
        <label>1</label>
    </ligand>
</feature>
<evidence type="ECO:0000313" key="9">
    <source>
        <dbReference type="EMBL" id="SDN22102.1"/>
    </source>
</evidence>
<reference evidence="10" key="1">
    <citation type="submission" date="2016-10" db="EMBL/GenBank/DDBJ databases">
        <authorList>
            <person name="Varghese N."/>
            <person name="Submissions S."/>
        </authorList>
    </citation>
    <scope>NUCLEOTIDE SEQUENCE [LARGE SCALE GENOMIC DNA]</scope>
    <source>
        <strain evidence="10">M83</strain>
    </source>
</reference>
<dbReference type="OrthoDB" id="9802055at2"/>
<dbReference type="NCBIfam" id="TIGR00500">
    <property type="entry name" value="met_pdase_I"/>
    <property type="match status" value="1"/>
</dbReference>
<dbReference type="HAMAP" id="MF_01974">
    <property type="entry name" value="MetAP_1"/>
    <property type="match status" value="1"/>
</dbReference>
<dbReference type="InterPro" id="IPR036005">
    <property type="entry name" value="Creatinase/aminopeptidase-like"/>
</dbReference>
<dbReference type="GO" id="GO:0004239">
    <property type="term" value="F:initiator methionyl aminopeptidase activity"/>
    <property type="evidence" value="ECO:0007669"/>
    <property type="project" value="UniProtKB-UniRule"/>
</dbReference>
<dbReference type="EC" id="3.4.11.18" evidence="6 7"/>
<evidence type="ECO:0000313" key="10">
    <source>
        <dbReference type="Proteomes" id="UP000187651"/>
    </source>
</evidence>
<evidence type="ECO:0000256" key="3">
    <source>
        <dbReference type="ARBA" id="ARBA00022670"/>
    </source>
</evidence>
<dbReference type="Gene3D" id="3.90.230.10">
    <property type="entry name" value="Creatinase/methionine aminopeptidase superfamily"/>
    <property type="match status" value="1"/>
</dbReference>
<feature type="binding site" evidence="6">
    <location>
        <position position="275"/>
    </location>
    <ligand>
        <name>a divalent metal cation</name>
        <dbReference type="ChEBI" id="CHEBI:60240"/>
        <label>2</label>
        <note>catalytic</note>
    </ligand>
</feature>
<organism evidence="9 10">
    <name type="scientific">Lachnospira pectinoschiza</name>
    <dbReference type="NCBI Taxonomy" id="28052"/>
    <lineage>
        <taxon>Bacteria</taxon>
        <taxon>Bacillati</taxon>
        <taxon>Bacillota</taxon>
        <taxon>Clostridia</taxon>
        <taxon>Lachnospirales</taxon>
        <taxon>Lachnospiraceae</taxon>
        <taxon>Lachnospira</taxon>
    </lineage>
</organism>